<dbReference type="PANTHER" id="PTHR11557:SF0">
    <property type="entry name" value="PORPHOBILINOGEN DEAMINASE"/>
    <property type="match status" value="1"/>
</dbReference>
<feature type="domain" description="Porphobilinogen deaminase C-terminal" evidence="12">
    <location>
        <begin position="221"/>
        <end position="289"/>
    </location>
</feature>
<dbReference type="Gene3D" id="3.40.190.10">
    <property type="entry name" value="Periplasmic binding protein-like II"/>
    <property type="match status" value="2"/>
</dbReference>
<dbReference type="Gene3D" id="3.40.50.10090">
    <property type="match status" value="2"/>
</dbReference>
<name>A0ABU3L6X5_9FLAO</name>
<dbReference type="InterPro" id="IPR036803">
    <property type="entry name" value="Porphobilinogen_deaminase_C_sf"/>
</dbReference>
<dbReference type="InterPro" id="IPR003754">
    <property type="entry name" value="4pyrrol_synth_uPrphyn_synth"/>
</dbReference>
<evidence type="ECO:0000256" key="1">
    <source>
        <dbReference type="ARBA" id="ARBA00001916"/>
    </source>
</evidence>
<dbReference type="PANTHER" id="PTHR11557">
    <property type="entry name" value="PORPHOBILINOGEN DEAMINASE"/>
    <property type="match status" value="1"/>
</dbReference>
<dbReference type="InterPro" id="IPR000860">
    <property type="entry name" value="HemC"/>
</dbReference>
<feature type="domain" description="Porphobilinogen deaminase N-terminal" evidence="10">
    <location>
        <begin position="5"/>
        <end position="207"/>
    </location>
</feature>
<evidence type="ECO:0000256" key="8">
    <source>
        <dbReference type="ARBA" id="ARBA00048169"/>
    </source>
</evidence>
<comment type="function">
    <text evidence="2">Tetrapolymerization of the monopyrrole PBG into the hydroxymethylbilane pre-uroporphyrinogen in several discrete steps.</text>
</comment>
<evidence type="ECO:0000256" key="7">
    <source>
        <dbReference type="ARBA" id="ARBA00023244"/>
    </source>
</evidence>
<proteinExistence type="inferred from homology"/>
<dbReference type="Pfam" id="PF02602">
    <property type="entry name" value="HEM4"/>
    <property type="match status" value="1"/>
</dbReference>
<dbReference type="InterPro" id="IPR022418">
    <property type="entry name" value="Porphobilinogen_deaminase_C"/>
</dbReference>
<dbReference type="SUPFAM" id="SSF54782">
    <property type="entry name" value="Porphobilinogen deaminase (hydroxymethylbilane synthase), C-terminal domain"/>
    <property type="match status" value="1"/>
</dbReference>
<protein>
    <recommendedName>
        <fullName evidence="9">Hydroxymethylbilane synthase</fullName>
        <ecNumber evidence="9">2.5.1.61</ecNumber>
    </recommendedName>
</protein>
<dbReference type="PROSITE" id="PS00533">
    <property type="entry name" value="PORPHOBILINOGEN_DEAM"/>
    <property type="match status" value="1"/>
</dbReference>
<dbReference type="Gene3D" id="3.30.160.40">
    <property type="entry name" value="Porphobilinogen deaminase, C-terminal domain"/>
    <property type="match status" value="1"/>
</dbReference>
<dbReference type="InterPro" id="IPR036108">
    <property type="entry name" value="4pyrrol_syn_uPrphyn_synt_sf"/>
</dbReference>
<feature type="domain" description="Tetrapyrrole biosynthesis uroporphyrinogen III synthase" evidence="11">
    <location>
        <begin position="353"/>
        <end position="516"/>
    </location>
</feature>
<dbReference type="PRINTS" id="PR00151">
    <property type="entry name" value="PORPHBDMNASE"/>
</dbReference>
<evidence type="ECO:0000259" key="10">
    <source>
        <dbReference type="Pfam" id="PF01379"/>
    </source>
</evidence>
<comment type="pathway">
    <text evidence="3">Porphyrin-containing compound metabolism; protoporphyrin-IX biosynthesis; coproporphyrinogen-III from 5-aminolevulinate: step 2/4.</text>
</comment>
<dbReference type="NCBIfam" id="TIGR00212">
    <property type="entry name" value="hemC"/>
    <property type="match status" value="1"/>
</dbReference>
<evidence type="ECO:0000256" key="6">
    <source>
        <dbReference type="ARBA" id="ARBA00022679"/>
    </source>
</evidence>
<comment type="caution">
    <text evidence="13">The sequence shown here is derived from an EMBL/GenBank/DDBJ whole genome shotgun (WGS) entry which is preliminary data.</text>
</comment>
<dbReference type="InterPro" id="IPR022417">
    <property type="entry name" value="Porphobilin_deaminase_N"/>
</dbReference>
<dbReference type="Pfam" id="PF03900">
    <property type="entry name" value="Porphobil_deamC"/>
    <property type="match status" value="1"/>
</dbReference>
<dbReference type="Pfam" id="PF01379">
    <property type="entry name" value="Porphobil_deam"/>
    <property type="match status" value="1"/>
</dbReference>
<evidence type="ECO:0000256" key="4">
    <source>
        <dbReference type="ARBA" id="ARBA00005638"/>
    </source>
</evidence>
<dbReference type="SUPFAM" id="SSF69618">
    <property type="entry name" value="HemD-like"/>
    <property type="match status" value="1"/>
</dbReference>
<evidence type="ECO:0000259" key="11">
    <source>
        <dbReference type="Pfam" id="PF02602"/>
    </source>
</evidence>
<gene>
    <name evidence="13" type="primary">hemC</name>
    <name evidence="13" type="ORF">RQM65_10435</name>
</gene>
<evidence type="ECO:0000313" key="13">
    <source>
        <dbReference type="EMBL" id="MDT7829081.1"/>
    </source>
</evidence>
<dbReference type="RefSeq" id="WP_314014786.1">
    <property type="nucleotide sequence ID" value="NZ_JAVTTP010000001.1"/>
</dbReference>
<evidence type="ECO:0000256" key="9">
    <source>
        <dbReference type="NCBIfam" id="TIGR00212"/>
    </source>
</evidence>
<evidence type="ECO:0000313" key="14">
    <source>
        <dbReference type="Proteomes" id="UP001250656"/>
    </source>
</evidence>
<reference evidence="13 14" key="1">
    <citation type="submission" date="2023-09" db="EMBL/GenBank/DDBJ databases">
        <title>Novel taxa isolated from Blanes Bay.</title>
        <authorList>
            <person name="Rey-Velasco X."/>
            <person name="Lucena T."/>
        </authorList>
    </citation>
    <scope>NUCLEOTIDE SEQUENCE [LARGE SCALE GENOMIC DNA]</scope>
    <source>
        <strain evidence="13 14">S334</strain>
    </source>
</reference>
<dbReference type="GO" id="GO:0004418">
    <property type="term" value="F:hydroxymethylbilane synthase activity"/>
    <property type="evidence" value="ECO:0007669"/>
    <property type="project" value="UniProtKB-EC"/>
</dbReference>
<keyword evidence="6 13" id="KW-0808">Transferase</keyword>
<accession>A0ABU3L6X5</accession>
<keyword evidence="14" id="KW-1185">Reference proteome</keyword>
<evidence type="ECO:0000259" key="12">
    <source>
        <dbReference type="Pfam" id="PF03900"/>
    </source>
</evidence>
<evidence type="ECO:0000256" key="5">
    <source>
        <dbReference type="ARBA" id="ARBA00011245"/>
    </source>
</evidence>
<comment type="similarity">
    <text evidence="4">Belongs to the HMBS family.</text>
</comment>
<evidence type="ECO:0000256" key="2">
    <source>
        <dbReference type="ARBA" id="ARBA00002869"/>
    </source>
</evidence>
<comment type="cofactor">
    <cofactor evidence="1">
        <name>dipyrromethane</name>
        <dbReference type="ChEBI" id="CHEBI:60342"/>
    </cofactor>
</comment>
<comment type="catalytic activity">
    <reaction evidence="8">
        <text>4 porphobilinogen + H2O = hydroxymethylbilane + 4 NH4(+)</text>
        <dbReference type="Rhea" id="RHEA:13185"/>
        <dbReference type="ChEBI" id="CHEBI:15377"/>
        <dbReference type="ChEBI" id="CHEBI:28938"/>
        <dbReference type="ChEBI" id="CHEBI:57845"/>
        <dbReference type="ChEBI" id="CHEBI:58126"/>
        <dbReference type="EC" id="2.5.1.61"/>
    </reaction>
</comment>
<sequence>MNKIIRIGTRDSELALWQATTVKDKLEALGHRAEIVPVKSTGDLVLDKPLHEMGITGIFTKTLDVAMLRGEIDVAVHSMKDVPTKLPVGIVQAAVLERGNFLDILAFKKNEEFLAEREAVIATGSLRRKAQWLNRYPTHTVVDLRGNVQTRYEKLKKNDWNAAIFAAAGLERTGLEPENTVGLTWMMPAPAQGAIMVVALEDDAVVREACAQLNHEPTDICTRLEREFLRILEGGCTAPIGALATIDENEVTLKGVLLTVDGKKKLQSEFSAPLGRHEFLGRDCANSILSRGGKLLMNEIQGAILKTNIFSTKDLSQKQLALFDKSVRVKSKDFIKVSPNRISAYELKKPKHNVIVTSQNAVEALLQNVDAADLRFENIYCVGRKTKRLIERRIGPVKHQEKYAEKLAAYLVEYMEGLEVTYFCSSLRLDTIPTILAENNIKVNEIEAYETKHVSEKVDDDIEGVMFYSPSTVESYLIKNAPDKIAYCIGETTAAEARKHFADVRVAKTPIVESVIELVNEQYVKLHE</sequence>
<organism evidence="13 14">
    <name type="scientific">Pricia mediterranea</name>
    <dbReference type="NCBI Taxonomy" id="3076079"/>
    <lineage>
        <taxon>Bacteria</taxon>
        <taxon>Pseudomonadati</taxon>
        <taxon>Bacteroidota</taxon>
        <taxon>Flavobacteriia</taxon>
        <taxon>Flavobacteriales</taxon>
        <taxon>Flavobacteriaceae</taxon>
        <taxon>Pricia</taxon>
    </lineage>
</organism>
<dbReference type="SUPFAM" id="SSF53850">
    <property type="entry name" value="Periplasmic binding protein-like II"/>
    <property type="match status" value="1"/>
</dbReference>
<dbReference type="EMBL" id="JAVTTP010000001">
    <property type="protein sequence ID" value="MDT7829081.1"/>
    <property type="molecule type" value="Genomic_DNA"/>
</dbReference>
<dbReference type="EC" id="2.5.1.61" evidence="9"/>
<keyword evidence="7" id="KW-0627">Porphyrin biosynthesis</keyword>
<dbReference type="CDD" id="cd06578">
    <property type="entry name" value="HemD"/>
    <property type="match status" value="1"/>
</dbReference>
<comment type="subunit">
    <text evidence="5">Monomer.</text>
</comment>
<dbReference type="Proteomes" id="UP001250656">
    <property type="component" value="Unassembled WGS sequence"/>
</dbReference>
<dbReference type="InterPro" id="IPR022419">
    <property type="entry name" value="Porphobilin_deaminase_cofac_BS"/>
</dbReference>
<dbReference type="CDD" id="cd13647">
    <property type="entry name" value="PBP2_PBGD_2"/>
    <property type="match status" value="1"/>
</dbReference>
<evidence type="ECO:0000256" key="3">
    <source>
        <dbReference type="ARBA" id="ARBA00004735"/>
    </source>
</evidence>